<accession>A0A0J6EC92</accession>
<evidence type="ECO:0000313" key="6">
    <source>
        <dbReference type="EMBL" id="QAT65463.1"/>
    </source>
</evidence>
<evidence type="ECO:0000313" key="9">
    <source>
        <dbReference type="Proteomes" id="UP001341297"/>
    </source>
</evidence>
<reference evidence="5 9" key="4">
    <citation type="submission" date="2023-03" db="EMBL/GenBank/DDBJ databases">
        <title>Agriculturally important microbes genome sequencing.</title>
        <authorList>
            <person name="Dunlap C."/>
        </authorList>
    </citation>
    <scope>NUCLEOTIDE SEQUENCE [LARGE SCALE GENOMIC DNA]</scope>
    <source>
        <strain evidence="5 9">CBP-3203</strain>
    </source>
</reference>
<dbReference type="EMBL" id="LECW02000078">
    <property type="protein sequence ID" value="KRT87296.1"/>
    <property type="molecule type" value="Genomic_DNA"/>
</dbReference>
<dbReference type="GO" id="GO:0030436">
    <property type="term" value="P:asexual sporulation"/>
    <property type="evidence" value="ECO:0007669"/>
    <property type="project" value="UniProtKB-UniRule"/>
</dbReference>
<comment type="induction">
    <text evidence="2">Expressed only in the forespore compartment of sporulating cells.</text>
</comment>
<evidence type="ECO:0000313" key="4">
    <source>
        <dbReference type="EMBL" id="KRT87296.1"/>
    </source>
</evidence>
<dbReference type="NCBIfam" id="TIGR02864">
    <property type="entry name" value="spore_sspO"/>
    <property type="match status" value="1"/>
</dbReference>
<evidence type="ECO:0000256" key="1">
    <source>
        <dbReference type="ARBA" id="ARBA00022969"/>
    </source>
</evidence>
<evidence type="ECO:0000256" key="2">
    <source>
        <dbReference type="HAMAP-Rule" id="MF_00665"/>
    </source>
</evidence>
<dbReference type="AlphaFoldDB" id="A0A0J6HV58"/>
<reference evidence="4 7" key="1">
    <citation type="journal article" date="2015" name="Int. J. Syst. Evol. Microbiol.">
        <title>Bacillus glycinifermentans sp. nov., isolated from fermented soybean paste.</title>
        <authorList>
            <person name="Kim S.J."/>
            <person name="Dunlap C.A."/>
            <person name="Kwon S.W."/>
            <person name="Rooney A.P."/>
        </authorList>
    </citation>
    <scope>NUCLEOTIDE SEQUENCE [LARGE SCALE GENOMIC DNA]</scope>
    <source>
        <strain evidence="4 7">GO-13</strain>
    </source>
</reference>
<dbReference type="OrthoDB" id="2692139at2"/>
<dbReference type="Proteomes" id="UP001341297">
    <property type="component" value="Unassembled WGS sequence"/>
</dbReference>
<dbReference type="Pfam" id="PF08175">
    <property type="entry name" value="SspO"/>
    <property type="match status" value="1"/>
</dbReference>
<reference evidence="4" key="2">
    <citation type="submission" date="2015-10" db="EMBL/GenBank/DDBJ databases">
        <authorList>
            <person name="Gilbert D.G."/>
        </authorList>
    </citation>
    <scope>NUCLEOTIDE SEQUENCE</scope>
    <source>
        <strain evidence="4">GO-13</strain>
    </source>
</reference>
<comment type="subcellular location">
    <subcellularLocation>
        <location evidence="2">Spore core</location>
    </subcellularLocation>
</comment>
<dbReference type="GO" id="GO:0042601">
    <property type="term" value="C:endospore-forming forespore"/>
    <property type="evidence" value="ECO:0007669"/>
    <property type="project" value="InterPro"/>
</dbReference>
<dbReference type="EMBL" id="CP035232">
    <property type="protein sequence ID" value="QAT65463.1"/>
    <property type="molecule type" value="Genomic_DNA"/>
</dbReference>
<feature type="region of interest" description="Disordered" evidence="3">
    <location>
        <begin position="1"/>
        <end position="48"/>
    </location>
</feature>
<evidence type="ECO:0000256" key="3">
    <source>
        <dbReference type="SAM" id="MobiDB-lite"/>
    </source>
</evidence>
<dbReference type="HAMAP" id="MF_00665">
    <property type="entry name" value="SspO"/>
    <property type="match status" value="1"/>
</dbReference>
<evidence type="ECO:0000313" key="5">
    <source>
        <dbReference type="EMBL" id="MEC0483474.1"/>
    </source>
</evidence>
<accession>A0A0J6HV58</accession>
<name>A0A0J6HV58_9BACI</name>
<dbReference type="InterPro" id="IPR012613">
    <property type="entry name" value="SASP_SspO"/>
</dbReference>
<protein>
    <recommendedName>
        <fullName evidence="2">Small, acid-soluble spore protein O</fullName>
        <shortName evidence="2">SASP O</shortName>
    </recommendedName>
</protein>
<keyword evidence="9" id="KW-1185">Reference proteome</keyword>
<dbReference type="GO" id="GO:0030435">
    <property type="term" value="P:sporulation resulting in formation of a cellular spore"/>
    <property type="evidence" value="ECO:0007669"/>
    <property type="project" value="UniProtKB-KW"/>
</dbReference>
<sequence length="48" mass="5491">MSKRKANHVIPGMNNAKRQGNGAGYIEDDQHILTEAERQNNKKRKTNQ</sequence>
<comment type="similarity">
    <text evidence="2">Belongs to the SspO family.</text>
</comment>
<dbReference type="RefSeq" id="WP_046132818.1">
    <property type="nucleotide sequence ID" value="NZ_CP023481.1"/>
</dbReference>
<dbReference type="Proteomes" id="UP000288675">
    <property type="component" value="Chromosome"/>
</dbReference>
<evidence type="ECO:0000313" key="8">
    <source>
        <dbReference type="Proteomes" id="UP000288675"/>
    </source>
</evidence>
<gene>
    <name evidence="2 5" type="primary">sspO</name>
    <name evidence="4" type="ORF">AB447_208645</name>
    <name evidence="6" type="ORF">EQZ20_11465</name>
    <name evidence="5" type="ORF">P8828_01190</name>
</gene>
<dbReference type="GeneID" id="82853290"/>
<proteinExistence type="evidence at transcript level"/>
<evidence type="ECO:0000313" key="7">
    <source>
        <dbReference type="Proteomes" id="UP000036168"/>
    </source>
</evidence>
<keyword evidence="1 2" id="KW-0749">Sporulation</keyword>
<dbReference type="Proteomes" id="UP000036168">
    <property type="component" value="Unassembled WGS sequence"/>
</dbReference>
<reference evidence="6 8" key="3">
    <citation type="submission" date="2019-01" db="EMBL/GenBank/DDBJ databases">
        <title>Genome sequence of Bacillus glycinifermentans SRCM103574.</title>
        <authorList>
            <person name="Kong H.-J."/>
            <person name="Jeong S.-Y."/>
            <person name="Jeong D.-Y."/>
        </authorList>
    </citation>
    <scope>NUCLEOTIDE SEQUENCE [LARGE SCALE GENOMIC DNA]</scope>
    <source>
        <strain evidence="6 8">SRCM103574</strain>
    </source>
</reference>
<feature type="compositionally biased region" description="Basic and acidic residues" evidence="3">
    <location>
        <begin position="28"/>
        <end position="40"/>
    </location>
</feature>
<organism evidence="4 7">
    <name type="scientific">Bacillus glycinifermentans</name>
    <dbReference type="NCBI Taxonomy" id="1664069"/>
    <lineage>
        <taxon>Bacteria</taxon>
        <taxon>Bacillati</taxon>
        <taxon>Bacillota</taxon>
        <taxon>Bacilli</taxon>
        <taxon>Bacillales</taxon>
        <taxon>Bacillaceae</taxon>
        <taxon>Bacillus</taxon>
    </lineage>
</organism>
<dbReference type="PATRIC" id="fig|1664069.3.peg.5175"/>
<dbReference type="EMBL" id="JARRTL010000005">
    <property type="protein sequence ID" value="MEC0483474.1"/>
    <property type="molecule type" value="Genomic_DNA"/>
</dbReference>